<dbReference type="EMBL" id="LK052901">
    <property type="protein sequence ID" value="CDR45118.1"/>
    <property type="molecule type" value="Genomic_DNA"/>
</dbReference>
<proteinExistence type="predicted"/>
<dbReference type="OrthoDB" id="5328412at2759"/>
<feature type="compositionally biased region" description="Low complexity" evidence="1">
    <location>
        <begin position="18"/>
        <end position="27"/>
    </location>
</feature>
<reference evidence="2" key="1">
    <citation type="journal article" date="2014" name="Genome Announc.">
        <title>Genome sequence of the yeast Cyberlindnera fabianii (Hansenula fabianii).</title>
        <authorList>
            <person name="Freel K.C."/>
            <person name="Sarilar V."/>
            <person name="Neuveglise C."/>
            <person name="Devillers H."/>
            <person name="Friedrich A."/>
            <person name="Schacherer J."/>
        </authorList>
    </citation>
    <scope>NUCLEOTIDE SEQUENCE</scope>
    <source>
        <strain evidence="2">YJS4271</strain>
    </source>
</reference>
<accession>A0A061BB68</accession>
<dbReference type="PhylomeDB" id="A0A061BB68"/>
<gene>
    <name evidence="2" type="ORF">CYFA0S_16e02344g</name>
</gene>
<feature type="region of interest" description="Disordered" evidence="1">
    <location>
        <begin position="1"/>
        <end position="32"/>
    </location>
</feature>
<protein>
    <submittedName>
        <fullName evidence="2">CYFA0S16e02344g1_1</fullName>
    </submittedName>
</protein>
<feature type="compositionally biased region" description="Acidic residues" evidence="1">
    <location>
        <begin position="191"/>
        <end position="214"/>
    </location>
</feature>
<evidence type="ECO:0000256" key="1">
    <source>
        <dbReference type="SAM" id="MobiDB-lite"/>
    </source>
</evidence>
<feature type="compositionally biased region" description="Basic residues" evidence="1">
    <location>
        <begin position="1"/>
        <end position="17"/>
    </location>
</feature>
<sequence>MPPKKPFKVPRFPKKQQHQQPSKSSQPTTPAEHLEHAISLEEQGDRWIISDLSKTLRFYQQAYDAYQIAATSVGEVDAWYNYLRLLYHVHVTYKDVPPVVLTSVEGCIVHQMSLMDVKREYERVINGMFNGWLNWECGFNEALICLEMLEDEIVPRDKLLSVVEESVVLVKKVLDYQLSELDSFIKRMENNDENESSYEPTQQEEEEATETDEQEEYQMFEQVTPESVMETITTGYKIVQAAFEYCDDREQINVLLQGLTSFIQDTLKPSADLIISKFDPESHPNDSLQLNIDKDDIVQLRLTEWCIQALLISDFTQFSTHWSQCPVPISTDRHLAEADSLENFMSLGKHNSEEIWSIITRINQCLKSAQELLKIELDEQRANKTADVSPKVSKIVQVLINRADNELIRSELKDYEPSVKNSQVLRQNSINLLKSGLNTSQSNVGLRETVGDKLKREKLRRECIVRLVLLTKESVNKEDFIRNLGESYWRKEVEDLGTLDVYRYALSQVQDS</sequence>
<dbReference type="AlphaFoldDB" id="A0A061BB68"/>
<evidence type="ECO:0000313" key="2">
    <source>
        <dbReference type="EMBL" id="CDR45118.1"/>
    </source>
</evidence>
<dbReference type="VEuPathDB" id="FungiDB:BON22_1352"/>
<feature type="region of interest" description="Disordered" evidence="1">
    <location>
        <begin position="189"/>
        <end position="214"/>
    </location>
</feature>
<organism evidence="2">
    <name type="scientific">Cyberlindnera fabianii</name>
    <name type="common">Yeast</name>
    <name type="synonym">Hansenula fabianii</name>
    <dbReference type="NCBI Taxonomy" id="36022"/>
    <lineage>
        <taxon>Eukaryota</taxon>
        <taxon>Fungi</taxon>
        <taxon>Dikarya</taxon>
        <taxon>Ascomycota</taxon>
        <taxon>Saccharomycotina</taxon>
        <taxon>Saccharomycetes</taxon>
        <taxon>Phaffomycetales</taxon>
        <taxon>Phaffomycetaceae</taxon>
        <taxon>Cyberlindnera</taxon>
    </lineage>
</organism>
<name>A0A061BB68_CYBFA</name>